<keyword evidence="10" id="KW-1185">Reference proteome</keyword>
<evidence type="ECO:0000256" key="7">
    <source>
        <dbReference type="RuleBase" id="RU003653"/>
    </source>
</evidence>
<keyword evidence="4 6" id="KW-0479">Metal-binding</keyword>
<accession>A0A2V2YWI9</accession>
<dbReference type="InterPro" id="IPR001714">
    <property type="entry name" value="Pept_M24_MAP"/>
</dbReference>
<feature type="binding site" evidence="6">
    <location>
        <position position="168"/>
    </location>
    <ligand>
        <name>a divalent metal cation</name>
        <dbReference type="ChEBI" id="CHEBI:60240"/>
        <label>2</label>
        <note>catalytic</note>
    </ligand>
</feature>
<feature type="binding site" evidence="6">
    <location>
        <position position="202"/>
    </location>
    <ligand>
        <name>a divalent metal cation</name>
        <dbReference type="ChEBI" id="CHEBI:60240"/>
        <label>2</label>
        <note>catalytic</note>
    </ligand>
</feature>
<dbReference type="Proteomes" id="UP000246635">
    <property type="component" value="Unassembled WGS sequence"/>
</dbReference>
<protein>
    <recommendedName>
        <fullName evidence="6 7">Methionine aminopeptidase</fullName>
        <shortName evidence="6">MAP</shortName>
        <shortName evidence="6">MetAP</shortName>
        <ecNumber evidence="6 7">3.4.11.18</ecNumber>
    </recommendedName>
    <alternativeName>
        <fullName evidence="6">Peptidase M</fullName>
    </alternativeName>
</protein>
<dbReference type="GO" id="GO:0006508">
    <property type="term" value="P:proteolysis"/>
    <property type="evidence" value="ECO:0007669"/>
    <property type="project" value="UniProtKB-KW"/>
</dbReference>
<feature type="domain" description="Peptidase M24" evidence="8">
    <location>
        <begin position="11"/>
        <end position="240"/>
    </location>
</feature>
<dbReference type="HAMAP" id="MF_01974">
    <property type="entry name" value="MetAP_1"/>
    <property type="match status" value="1"/>
</dbReference>
<keyword evidence="3 6" id="KW-0645">Protease</keyword>
<evidence type="ECO:0000313" key="9">
    <source>
        <dbReference type="EMBL" id="PWW05465.1"/>
    </source>
</evidence>
<feature type="binding site" evidence="6">
    <location>
        <position position="233"/>
    </location>
    <ligand>
        <name>a divalent metal cation</name>
        <dbReference type="ChEBI" id="CHEBI:60240"/>
        <label>1</label>
    </ligand>
</feature>
<evidence type="ECO:0000256" key="2">
    <source>
        <dbReference type="ARBA" id="ARBA00022438"/>
    </source>
</evidence>
<dbReference type="AlphaFoldDB" id="A0A2V2YWI9"/>
<comment type="subunit">
    <text evidence="6">Monomer.</text>
</comment>
<comment type="catalytic activity">
    <reaction evidence="6 7">
        <text>Release of N-terminal amino acids, preferentially methionine, from peptides and arylamides.</text>
        <dbReference type="EC" id="3.4.11.18"/>
    </reaction>
</comment>
<feature type="binding site" evidence="6">
    <location>
        <position position="233"/>
    </location>
    <ligand>
        <name>a divalent metal cation</name>
        <dbReference type="ChEBI" id="CHEBI:60240"/>
        <label>2</label>
        <note>catalytic</note>
    </ligand>
</feature>
<comment type="caution">
    <text evidence="9">The sequence shown here is derived from an EMBL/GenBank/DDBJ whole genome shotgun (WGS) entry which is preliminary data.</text>
</comment>
<dbReference type="PANTHER" id="PTHR43330:SF13">
    <property type="entry name" value="METHIONINE AMINOPEPTIDASE 2"/>
    <property type="match status" value="1"/>
</dbReference>
<comment type="function">
    <text evidence="1 6">Removes the N-terminal methionine from nascent proteins. The N-terminal methionine is often cleaved when the second residue in the primary sequence is small and uncharged (Met-Ala-, Cys, Gly, Pro, Ser, Thr, or Val). Requires deformylation of the N(alpha)-formylated initiator methionine before it can be hydrolyzed.</text>
</comment>
<name>A0A2V2YWI9_9BACL</name>
<dbReference type="InterPro" id="IPR002467">
    <property type="entry name" value="Pept_M24A_MAP1"/>
</dbReference>
<feature type="binding site" evidence="6">
    <location>
        <position position="93"/>
    </location>
    <ligand>
        <name>a divalent metal cation</name>
        <dbReference type="ChEBI" id="CHEBI:60240"/>
        <label>1</label>
    </ligand>
</feature>
<dbReference type="NCBIfam" id="TIGR00500">
    <property type="entry name" value="met_pdase_I"/>
    <property type="match status" value="1"/>
</dbReference>
<organism evidence="9 10">
    <name type="scientific">Paenibacillus cellulosilyticus</name>
    <dbReference type="NCBI Taxonomy" id="375489"/>
    <lineage>
        <taxon>Bacteria</taxon>
        <taxon>Bacillati</taxon>
        <taxon>Bacillota</taxon>
        <taxon>Bacilli</taxon>
        <taxon>Bacillales</taxon>
        <taxon>Paenibacillaceae</taxon>
        <taxon>Paenibacillus</taxon>
    </lineage>
</organism>
<dbReference type="InterPro" id="IPR036005">
    <property type="entry name" value="Creatinase/aminopeptidase-like"/>
</dbReference>
<dbReference type="Pfam" id="PF00557">
    <property type="entry name" value="Peptidase_M24"/>
    <property type="match status" value="1"/>
</dbReference>
<keyword evidence="2 6" id="KW-0031">Aminopeptidase</keyword>
<dbReference type="Gene3D" id="3.90.230.10">
    <property type="entry name" value="Creatinase/methionine aminopeptidase superfamily"/>
    <property type="match status" value="1"/>
</dbReference>
<dbReference type="RefSeq" id="WP_110043309.1">
    <property type="nucleotide sequence ID" value="NZ_CP054612.1"/>
</dbReference>
<evidence type="ECO:0000259" key="8">
    <source>
        <dbReference type="Pfam" id="PF00557"/>
    </source>
</evidence>
<sequence length="254" mass="27461">MIVKTEEEWQGLREIGAIVAHVRDTLIAQVREGITTLELDQLGGELLAKYGAESAPIKMYEFPGHTCISVNETVAHGIPGDLVLKVGDIVNVDVSAYKNGFYADTGATTVVQPDSSPIKQRLLEAAEYAVDVSIKKARAGAKLNSIGAAVYRETRKRGFHIVQNLTGHGIGRSLHEEPEHIVSYYDPEDKTILEDGQVIALETFVSTGADHVVQGTDGWALQTTDGSLVAQFEHTVVVTKDKAVILTLGGQLEE</sequence>
<dbReference type="PANTHER" id="PTHR43330">
    <property type="entry name" value="METHIONINE AMINOPEPTIDASE"/>
    <property type="match status" value="1"/>
</dbReference>
<dbReference type="EC" id="3.4.11.18" evidence="6 7"/>
<feature type="binding site" evidence="6">
    <location>
        <position position="104"/>
    </location>
    <ligand>
        <name>a divalent metal cation</name>
        <dbReference type="ChEBI" id="CHEBI:60240"/>
        <label>1</label>
    </ligand>
</feature>
<comment type="similarity">
    <text evidence="6">Belongs to the peptidase M24A family. Methionine aminopeptidase type 1 subfamily.</text>
</comment>
<dbReference type="GO" id="GO:0070006">
    <property type="term" value="F:metalloaminopeptidase activity"/>
    <property type="evidence" value="ECO:0007669"/>
    <property type="project" value="UniProtKB-UniRule"/>
</dbReference>
<evidence type="ECO:0000256" key="1">
    <source>
        <dbReference type="ARBA" id="ARBA00002521"/>
    </source>
</evidence>
<evidence type="ECO:0000313" key="10">
    <source>
        <dbReference type="Proteomes" id="UP000246635"/>
    </source>
</evidence>
<dbReference type="SUPFAM" id="SSF55920">
    <property type="entry name" value="Creatinase/aminopeptidase"/>
    <property type="match status" value="1"/>
</dbReference>
<dbReference type="CDD" id="cd01086">
    <property type="entry name" value="MetAP1"/>
    <property type="match status" value="1"/>
</dbReference>
<gene>
    <name evidence="6" type="primary">map</name>
    <name evidence="9" type="ORF">DFQ01_10423</name>
</gene>
<evidence type="ECO:0000256" key="3">
    <source>
        <dbReference type="ARBA" id="ARBA00022670"/>
    </source>
</evidence>
<evidence type="ECO:0000256" key="6">
    <source>
        <dbReference type="HAMAP-Rule" id="MF_01974"/>
    </source>
</evidence>
<dbReference type="GO" id="GO:0004239">
    <property type="term" value="F:initiator methionyl aminopeptidase activity"/>
    <property type="evidence" value="ECO:0007669"/>
    <property type="project" value="UniProtKB-UniRule"/>
</dbReference>
<dbReference type="OrthoDB" id="9802055at2"/>
<evidence type="ECO:0000256" key="5">
    <source>
        <dbReference type="ARBA" id="ARBA00022801"/>
    </source>
</evidence>
<comment type="cofactor">
    <cofactor evidence="6">
        <name>Co(2+)</name>
        <dbReference type="ChEBI" id="CHEBI:48828"/>
    </cofactor>
    <cofactor evidence="6">
        <name>Zn(2+)</name>
        <dbReference type="ChEBI" id="CHEBI:29105"/>
    </cofactor>
    <cofactor evidence="6">
        <name>Mn(2+)</name>
        <dbReference type="ChEBI" id="CHEBI:29035"/>
    </cofactor>
    <cofactor evidence="6">
        <name>Fe(2+)</name>
        <dbReference type="ChEBI" id="CHEBI:29033"/>
    </cofactor>
    <text evidence="6">Binds 2 divalent metal cations per subunit. Has a high-affinity and a low affinity metal-binding site. The true nature of the physiological cofactor is under debate. The enzyme is active with cobalt, zinc, manganese or divalent iron ions. Most likely, methionine aminopeptidases function as mononuclear Fe(2+)-metalloproteases under physiological conditions, and the catalytically relevant metal-binding site has been assigned to the histidine-containing high-affinity site.</text>
</comment>
<feature type="binding site" evidence="6">
    <location>
        <position position="175"/>
    </location>
    <ligand>
        <name>substrate</name>
    </ligand>
</feature>
<reference evidence="9 10" key="1">
    <citation type="submission" date="2018-05" db="EMBL/GenBank/DDBJ databases">
        <title>Genomic Encyclopedia of Type Strains, Phase III (KMG-III): the genomes of soil and plant-associated and newly described type strains.</title>
        <authorList>
            <person name="Whitman W."/>
        </authorList>
    </citation>
    <scope>NUCLEOTIDE SEQUENCE [LARGE SCALE GENOMIC DNA]</scope>
    <source>
        <strain evidence="9 10">CECT 5696</strain>
    </source>
</reference>
<proteinExistence type="inferred from homology"/>
<keyword evidence="5 6" id="KW-0378">Hydrolase</keyword>
<feature type="binding site" evidence="6">
    <location>
        <position position="104"/>
    </location>
    <ligand>
        <name>a divalent metal cation</name>
        <dbReference type="ChEBI" id="CHEBI:60240"/>
        <label>2</label>
        <note>catalytic</note>
    </ligand>
</feature>
<dbReference type="GO" id="GO:0046872">
    <property type="term" value="F:metal ion binding"/>
    <property type="evidence" value="ECO:0007669"/>
    <property type="project" value="UniProtKB-UniRule"/>
</dbReference>
<feature type="binding site" evidence="6">
    <location>
        <position position="76"/>
    </location>
    <ligand>
        <name>substrate</name>
    </ligand>
</feature>
<dbReference type="InterPro" id="IPR000994">
    <property type="entry name" value="Pept_M24"/>
</dbReference>
<dbReference type="PRINTS" id="PR00599">
    <property type="entry name" value="MAPEPTIDASE"/>
</dbReference>
<evidence type="ECO:0000256" key="4">
    <source>
        <dbReference type="ARBA" id="ARBA00022723"/>
    </source>
</evidence>
<dbReference type="EMBL" id="QGTQ01000004">
    <property type="protein sequence ID" value="PWW05465.1"/>
    <property type="molecule type" value="Genomic_DNA"/>
</dbReference>